<evidence type="ECO:0000256" key="1">
    <source>
        <dbReference type="SAM" id="MobiDB-lite"/>
    </source>
</evidence>
<evidence type="ECO:0008006" key="4">
    <source>
        <dbReference type="Google" id="ProtNLM"/>
    </source>
</evidence>
<evidence type="ECO:0000313" key="3">
    <source>
        <dbReference type="Proteomes" id="UP000241818"/>
    </source>
</evidence>
<organism evidence="2 3">
    <name type="scientific">Amorphotheca resinae ATCC 22711</name>
    <dbReference type="NCBI Taxonomy" id="857342"/>
    <lineage>
        <taxon>Eukaryota</taxon>
        <taxon>Fungi</taxon>
        <taxon>Dikarya</taxon>
        <taxon>Ascomycota</taxon>
        <taxon>Pezizomycotina</taxon>
        <taxon>Leotiomycetes</taxon>
        <taxon>Helotiales</taxon>
        <taxon>Amorphothecaceae</taxon>
        <taxon>Amorphotheca</taxon>
    </lineage>
</organism>
<dbReference type="Gene3D" id="1.10.510.10">
    <property type="entry name" value="Transferase(Phosphotransferase) domain 1"/>
    <property type="match status" value="1"/>
</dbReference>
<name>A0A2T3AVJ6_AMORE</name>
<feature type="compositionally biased region" description="Basic and acidic residues" evidence="1">
    <location>
        <begin position="57"/>
        <end position="66"/>
    </location>
</feature>
<protein>
    <recommendedName>
        <fullName evidence="4">Protein kinase domain-containing protein</fullName>
    </recommendedName>
</protein>
<reference evidence="2 3" key="1">
    <citation type="journal article" date="2018" name="New Phytol.">
        <title>Comparative genomics and transcriptomics depict ericoid mycorrhizal fungi as versatile saprotrophs and plant mutualists.</title>
        <authorList>
            <person name="Martino E."/>
            <person name="Morin E."/>
            <person name="Grelet G.A."/>
            <person name="Kuo A."/>
            <person name="Kohler A."/>
            <person name="Daghino S."/>
            <person name="Barry K.W."/>
            <person name="Cichocki N."/>
            <person name="Clum A."/>
            <person name="Dockter R.B."/>
            <person name="Hainaut M."/>
            <person name="Kuo R.C."/>
            <person name="LaButti K."/>
            <person name="Lindahl B.D."/>
            <person name="Lindquist E.A."/>
            <person name="Lipzen A."/>
            <person name="Khouja H.R."/>
            <person name="Magnuson J."/>
            <person name="Murat C."/>
            <person name="Ohm R.A."/>
            <person name="Singer S.W."/>
            <person name="Spatafora J.W."/>
            <person name="Wang M."/>
            <person name="Veneault-Fourrey C."/>
            <person name="Henrissat B."/>
            <person name="Grigoriev I.V."/>
            <person name="Martin F.M."/>
            <person name="Perotto S."/>
        </authorList>
    </citation>
    <scope>NUCLEOTIDE SEQUENCE [LARGE SCALE GENOMIC DNA]</scope>
    <source>
        <strain evidence="2 3">ATCC 22711</strain>
    </source>
</reference>
<evidence type="ECO:0000313" key="2">
    <source>
        <dbReference type="EMBL" id="PSS12689.1"/>
    </source>
</evidence>
<feature type="region of interest" description="Disordered" evidence="1">
    <location>
        <begin position="53"/>
        <end position="72"/>
    </location>
</feature>
<accession>A0A2T3AVJ6</accession>
<dbReference type="SUPFAM" id="SSF56112">
    <property type="entry name" value="Protein kinase-like (PK-like)"/>
    <property type="match status" value="1"/>
</dbReference>
<gene>
    <name evidence="2" type="ORF">M430DRAFT_60860</name>
</gene>
<dbReference type="InterPro" id="IPR011009">
    <property type="entry name" value="Kinase-like_dom_sf"/>
</dbReference>
<sequence>MPDIHRAPEVILKIYWDYKVDIWNLGVLVGIPRMTFSMTAIISVRWWPSQDPPPTEFLKRGEKSQETWDEAGNRRGLALNPSQYLEEFDERLEGKDKDLFLRLNSRSTSSGIGNKGDLM</sequence>
<dbReference type="STRING" id="857342.A0A2T3AVJ6"/>
<proteinExistence type="predicted"/>
<dbReference type="RefSeq" id="XP_024718687.1">
    <property type="nucleotide sequence ID" value="XM_024868883.1"/>
</dbReference>
<dbReference type="InParanoid" id="A0A2T3AVJ6"/>
<keyword evidence="3" id="KW-1185">Reference proteome</keyword>
<dbReference type="Proteomes" id="UP000241818">
    <property type="component" value="Unassembled WGS sequence"/>
</dbReference>
<dbReference type="EMBL" id="KZ679015">
    <property type="protein sequence ID" value="PSS12689.1"/>
    <property type="molecule type" value="Genomic_DNA"/>
</dbReference>
<dbReference type="OrthoDB" id="5979581at2759"/>
<dbReference type="GeneID" id="36576964"/>
<dbReference type="AlphaFoldDB" id="A0A2T3AVJ6"/>